<feature type="domain" description="STAS" evidence="1">
    <location>
        <begin position="35"/>
        <end position="128"/>
    </location>
</feature>
<reference evidence="2" key="2">
    <citation type="journal article" date="2022" name="Microbiol. Resour. Announc.">
        <title>Metagenome Sequencing to Explore Phylogenomics of Terrestrial Cyanobacteria.</title>
        <authorList>
            <person name="Ward R.D."/>
            <person name="Stajich J.E."/>
            <person name="Johansen J.R."/>
            <person name="Huntemann M."/>
            <person name="Clum A."/>
            <person name="Foster B."/>
            <person name="Foster B."/>
            <person name="Roux S."/>
            <person name="Palaniappan K."/>
            <person name="Varghese N."/>
            <person name="Mukherjee S."/>
            <person name="Reddy T.B.K."/>
            <person name="Daum C."/>
            <person name="Copeland A."/>
            <person name="Chen I.A."/>
            <person name="Ivanova N.N."/>
            <person name="Kyrpides N.C."/>
            <person name="Shapiro N."/>
            <person name="Eloe-Fadrosh E.A."/>
            <person name="Pietrasiak N."/>
        </authorList>
    </citation>
    <scope>NUCLEOTIDE SEQUENCE</scope>
    <source>
        <strain evidence="2">UHER 2000/2452</strain>
    </source>
</reference>
<dbReference type="InterPro" id="IPR036513">
    <property type="entry name" value="STAS_dom_sf"/>
</dbReference>
<protein>
    <submittedName>
        <fullName evidence="2">STAS domain-containing protein</fullName>
    </submittedName>
</protein>
<gene>
    <name evidence="2" type="ORF">KME15_20780</name>
</gene>
<dbReference type="Proteomes" id="UP000757435">
    <property type="component" value="Unassembled WGS sequence"/>
</dbReference>
<dbReference type="PANTHER" id="PTHR33495:SF2">
    <property type="entry name" value="ANTI-SIGMA FACTOR ANTAGONIST TM_1081-RELATED"/>
    <property type="match status" value="1"/>
</dbReference>
<proteinExistence type="predicted"/>
<evidence type="ECO:0000313" key="2">
    <source>
        <dbReference type="EMBL" id="MBW4661118.1"/>
    </source>
</evidence>
<dbReference type="CDD" id="cd07043">
    <property type="entry name" value="STAS_anti-anti-sigma_factors"/>
    <property type="match status" value="1"/>
</dbReference>
<dbReference type="GO" id="GO:0043856">
    <property type="term" value="F:anti-sigma factor antagonist activity"/>
    <property type="evidence" value="ECO:0007669"/>
    <property type="project" value="TreeGrafter"/>
</dbReference>
<dbReference type="Pfam" id="PF01740">
    <property type="entry name" value="STAS"/>
    <property type="match status" value="1"/>
</dbReference>
<dbReference type="EMBL" id="JAHHHD010000030">
    <property type="protein sequence ID" value="MBW4661118.1"/>
    <property type="molecule type" value="Genomic_DNA"/>
</dbReference>
<dbReference type="PANTHER" id="PTHR33495">
    <property type="entry name" value="ANTI-SIGMA FACTOR ANTAGONIST TM_1081-RELATED-RELATED"/>
    <property type="match status" value="1"/>
</dbReference>
<accession>A0A951UR41</accession>
<dbReference type="SUPFAM" id="SSF52091">
    <property type="entry name" value="SpoIIaa-like"/>
    <property type="match status" value="1"/>
</dbReference>
<sequence>MSHYIYLSPFRQSKRAMNNTSPKASHPTFQPTRILSVASSASLLNWVNQRIEAGDRILIIDFCQVMFMDSTGLGTLVTALKIVQRAEGRLILCSLWGQARMMLDMAGMESVFEIYDGPVEFENSLSSLKSN</sequence>
<comment type="caution">
    <text evidence="2">The sequence shown here is derived from an EMBL/GenBank/DDBJ whole genome shotgun (WGS) entry which is preliminary data.</text>
</comment>
<dbReference type="Gene3D" id="3.30.750.24">
    <property type="entry name" value="STAS domain"/>
    <property type="match status" value="1"/>
</dbReference>
<evidence type="ECO:0000259" key="1">
    <source>
        <dbReference type="PROSITE" id="PS50801"/>
    </source>
</evidence>
<dbReference type="InterPro" id="IPR002645">
    <property type="entry name" value="STAS_dom"/>
</dbReference>
<dbReference type="AlphaFoldDB" id="A0A951UR41"/>
<name>A0A951UR41_9CYAN</name>
<dbReference type="PROSITE" id="PS50801">
    <property type="entry name" value="STAS"/>
    <property type="match status" value="1"/>
</dbReference>
<organism evidence="2 3">
    <name type="scientific">Drouetiella hepatica Uher 2000/2452</name>
    <dbReference type="NCBI Taxonomy" id="904376"/>
    <lineage>
        <taxon>Bacteria</taxon>
        <taxon>Bacillati</taxon>
        <taxon>Cyanobacteriota</taxon>
        <taxon>Cyanophyceae</taxon>
        <taxon>Oculatellales</taxon>
        <taxon>Oculatellaceae</taxon>
        <taxon>Drouetiella</taxon>
    </lineage>
</organism>
<reference evidence="2" key="1">
    <citation type="submission" date="2021-05" db="EMBL/GenBank/DDBJ databases">
        <authorList>
            <person name="Pietrasiak N."/>
            <person name="Ward R."/>
            <person name="Stajich J.E."/>
            <person name="Kurbessoian T."/>
        </authorList>
    </citation>
    <scope>NUCLEOTIDE SEQUENCE</scope>
    <source>
        <strain evidence="2">UHER 2000/2452</strain>
    </source>
</reference>
<evidence type="ECO:0000313" key="3">
    <source>
        <dbReference type="Proteomes" id="UP000757435"/>
    </source>
</evidence>